<reference evidence="3" key="1">
    <citation type="journal article" date="2018" name="Gigascience">
        <title>Genome assembly of the Pink Ipe (Handroanthus impetiginosus, Bignoniaceae), a highly valued, ecologically keystone Neotropical timber forest tree.</title>
        <authorList>
            <person name="Silva-Junior O.B."/>
            <person name="Grattapaglia D."/>
            <person name="Novaes E."/>
            <person name="Collevatti R.G."/>
        </authorList>
    </citation>
    <scope>NUCLEOTIDE SEQUENCE [LARGE SCALE GENOMIC DNA]</scope>
    <source>
        <strain evidence="3">cv. UFG-1</strain>
    </source>
</reference>
<keyword evidence="1" id="KW-0472">Membrane</keyword>
<keyword evidence="1" id="KW-1133">Transmembrane helix</keyword>
<evidence type="ECO:0000313" key="3">
    <source>
        <dbReference type="Proteomes" id="UP000231279"/>
    </source>
</evidence>
<dbReference type="AlphaFoldDB" id="A0A2G9HSV8"/>
<accession>A0A2G9HSV8</accession>
<organism evidence="2 3">
    <name type="scientific">Handroanthus impetiginosus</name>
    <dbReference type="NCBI Taxonomy" id="429701"/>
    <lineage>
        <taxon>Eukaryota</taxon>
        <taxon>Viridiplantae</taxon>
        <taxon>Streptophyta</taxon>
        <taxon>Embryophyta</taxon>
        <taxon>Tracheophyta</taxon>
        <taxon>Spermatophyta</taxon>
        <taxon>Magnoliopsida</taxon>
        <taxon>eudicotyledons</taxon>
        <taxon>Gunneridae</taxon>
        <taxon>Pentapetalae</taxon>
        <taxon>asterids</taxon>
        <taxon>lamiids</taxon>
        <taxon>Lamiales</taxon>
        <taxon>Bignoniaceae</taxon>
        <taxon>Crescentiina</taxon>
        <taxon>Tabebuia alliance</taxon>
        <taxon>Handroanthus</taxon>
    </lineage>
</organism>
<evidence type="ECO:0000256" key="1">
    <source>
        <dbReference type="SAM" id="Phobius"/>
    </source>
</evidence>
<name>A0A2G9HSV8_9LAMI</name>
<gene>
    <name evidence="2" type="ORF">CDL12_06716</name>
</gene>
<comment type="caution">
    <text evidence="2">The sequence shown here is derived from an EMBL/GenBank/DDBJ whole genome shotgun (WGS) entry which is preliminary data.</text>
</comment>
<feature type="transmembrane region" description="Helical" evidence="1">
    <location>
        <begin position="32"/>
        <end position="54"/>
    </location>
</feature>
<keyword evidence="3" id="KW-1185">Reference proteome</keyword>
<keyword evidence="1" id="KW-0812">Transmembrane</keyword>
<protein>
    <submittedName>
        <fullName evidence="2">Uncharacterized protein</fullName>
    </submittedName>
</protein>
<evidence type="ECO:0000313" key="2">
    <source>
        <dbReference type="EMBL" id="PIN20591.1"/>
    </source>
</evidence>
<dbReference type="Proteomes" id="UP000231279">
    <property type="component" value="Unassembled WGS sequence"/>
</dbReference>
<dbReference type="EMBL" id="NKXS01001087">
    <property type="protein sequence ID" value="PIN20591.1"/>
    <property type="molecule type" value="Genomic_DNA"/>
</dbReference>
<proteinExistence type="predicted"/>
<sequence>MRWQFLDILKMQKSILLSYEGILLDIKYIKSIIVVALKTFLLAFVSFLHSVTFLEGKECCWKR</sequence>